<dbReference type="InterPro" id="IPR004038">
    <property type="entry name" value="Ribosomal_eL8/eL30/eS12/Gad45"/>
</dbReference>
<dbReference type="PANTHER" id="PTHR11449">
    <property type="entry name" value="RIBOSOMAL PROTEIN L30"/>
    <property type="match status" value="1"/>
</dbReference>
<keyword evidence="5" id="KW-1185">Reference proteome</keyword>
<reference evidence="4 5" key="1">
    <citation type="submission" date="2021-05" db="EMBL/GenBank/DDBJ databases">
        <title>Genome Assembly of Synthetic Allotetraploid Brassica napus Reveals Homoeologous Exchanges between Subgenomes.</title>
        <authorList>
            <person name="Davis J.T."/>
        </authorList>
    </citation>
    <scope>NUCLEOTIDE SEQUENCE [LARGE SCALE GENOMIC DNA]</scope>
    <source>
        <strain evidence="5">cv. Da-Ae</strain>
        <tissue evidence="4">Seedling</tissue>
    </source>
</reference>
<keyword evidence="1" id="KW-0689">Ribosomal protein</keyword>
<evidence type="ECO:0000259" key="3">
    <source>
        <dbReference type="Pfam" id="PF01248"/>
    </source>
</evidence>
<sequence>MPDSGYGKLILISSNCPPLRRSEIEDYAILAKVGVHHYNGNNVDLGTACGKYFRVSFLSIVDPDYVSGNKTVKSNEKSAKRKRKNQYIGLACALEKTGR</sequence>
<organism evidence="4 5">
    <name type="scientific">Brassica napus</name>
    <name type="common">Rape</name>
    <dbReference type="NCBI Taxonomy" id="3708"/>
    <lineage>
        <taxon>Eukaryota</taxon>
        <taxon>Viridiplantae</taxon>
        <taxon>Streptophyta</taxon>
        <taxon>Embryophyta</taxon>
        <taxon>Tracheophyta</taxon>
        <taxon>Spermatophyta</taxon>
        <taxon>Magnoliopsida</taxon>
        <taxon>eudicotyledons</taxon>
        <taxon>Gunneridae</taxon>
        <taxon>Pentapetalae</taxon>
        <taxon>rosids</taxon>
        <taxon>malvids</taxon>
        <taxon>Brassicales</taxon>
        <taxon>Brassicaceae</taxon>
        <taxon>Brassiceae</taxon>
        <taxon>Brassica</taxon>
    </lineage>
</organism>
<evidence type="ECO:0000256" key="2">
    <source>
        <dbReference type="ARBA" id="ARBA00023274"/>
    </source>
</evidence>
<dbReference type="Proteomes" id="UP000824890">
    <property type="component" value="Unassembled WGS sequence"/>
</dbReference>
<comment type="caution">
    <text evidence="4">The sequence shown here is derived from an EMBL/GenBank/DDBJ whole genome shotgun (WGS) entry which is preliminary data.</text>
</comment>
<dbReference type="InterPro" id="IPR029064">
    <property type="entry name" value="Ribosomal_eL30-like_sf"/>
</dbReference>
<dbReference type="EMBL" id="JAGKQM010000016">
    <property type="protein sequence ID" value="KAH0875086.1"/>
    <property type="molecule type" value="Genomic_DNA"/>
</dbReference>
<evidence type="ECO:0000313" key="4">
    <source>
        <dbReference type="EMBL" id="KAH0875086.1"/>
    </source>
</evidence>
<dbReference type="Pfam" id="PF01248">
    <property type="entry name" value="Ribosomal_L7Ae"/>
    <property type="match status" value="1"/>
</dbReference>
<evidence type="ECO:0000256" key="1">
    <source>
        <dbReference type="ARBA" id="ARBA00022980"/>
    </source>
</evidence>
<name>A0ABQ7Z4F1_BRANA</name>
<gene>
    <name evidence="4" type="ORF">HID58_072448</name>
</gene>
<protein>
    <recommendedName>
        <fullName evidence="3">Ribosomal protein eL8/eL30/eS12/Gadd45 domain-containing protein</fullName>
    </recommendedName>
</protein>
<feature type="domain" description="Ribosomal protein eL8/eL30/eS12/Gadd45" evidence="3">
    <location>
        <begin position="5"/>
        <end position="64"/>
    </location>
</feature>
<keyword evidence="2" id="KW-0687">Ribonucleoprotein</keyword>
<dbReference type="SUPFAM" id="SSF55315">
    <property type="entry name" value="L30e-like"/>
    <property type="match status" value="1"/>
</dbReference>
<evidence type="ECO:0000313" key="5">
    <source>
        <dbReference type="Proteomes" id="UP000824890"/>
    </source>
</evidence>
<proteinExistence type="predicted"/>
<dbReference type="Gene3D" id="3.30.1330.30">
    <property type="match status" value="1"/>
</dbReference>
<accession>A0ABQ7Z4F1</accession>
<dbReference type="InterPro" id="IPR039109">
    <property type="entry name" value="Ribosomal_eL30-like"/>
</dbReference>